<feature type="region of interest" description="Disordered" evidence="1">
    <location>
        <begin position="238"/>
        <end position="266"/>
    </location>
</feature>
<evidence type="ECO:0000256" key="1">
    <source>
        <dbReference type="SAM" id="MobiDB-lite"/>
    </source>
</evidence>
<accession>A0A813U431</accession>
<feature type="region of interest" description="Disordered" evidence="1">
    <location>
        <begin position="507"/>
        <end position="565"/>
    </location>
</feature>
<feature type="region of interest" description="Disordered" evidence="1">
    <location>
        <begin position="200"/>
        <end position="220"/>
    </location>
</feature>
<evidence type="ECO:0000313" key="2">
    <source>
        <dbReference type="EMBL" id="CAF0821375.1"/>
    </source>
</evidence>
<comment type="caution">
    <text evidence="2">The sequence shown here is derived from an EMBL/GenBank/DDBJ whole genome shotgun (WGS) entry which is preliminary data.</text>
</comment>
<feature type="compositionally biased region" description="Polar residues" evidence="1">
    <location>
        <begin position="144"/>
        <end position="159"/>
    </location>
</feature>
<evidence type="ECO:0000313" key="3">
    <source>
        <dbReference type="Proteomes" id="UP000663860"/>
    </source>
</evidence>
<dbReference type="AlphaFoldDB" id="A0A813U431"/>
<name>A0A813U431_9BILA</name>
<dbReference type="Proteomes" id="UP000663860">
    <property type="component" value="Unassembled WGS sequence"/>
</dbReference>
<organism evidence="2 3">
    <name type="scientific">Adineta steineri</name>
    <dbReference type="NCBI Taxonomy" id="433720"/>
    <lineage>
        <taxon>Eukaryota</taxon>
        <taxon>Metazoa</taxon>
        <taxon>Spiralia</taxon>
        <taxon>Gnathifera</taxon>
        <taxon>Rotifera</taxon>
        <taxon>Eurotatoria</taxon>
        <taxon>Bdelloidea</taxon>
        <taxon>Adinetida</taxon>
        <taxon>Adinetidae</taxon>
        <taxon>Adineta</taxon>
    </lineage>
</organism>
<feature type="compositionally biased region" description="Basic and acidic residues" evidence="1">
    <location>
        <begin position="130"/>
        <end position="139"/>
    </location>
</feature>
<feature type="region of interest" description="Disordered" evidence="1">
    <location>
        <begin position="388"/>
        <end position="427"/>
    </location>
</feature>
<feature type="region of interest" description="Disordered" evidence="1">
    <location>
        <begin position="459"/>
        <end position="480"/>
    </location>
</feature>
<feature type="compositionally biased region" description="Polar residues" evidence="1">
    <location>
        <begin position="468"/>
        <end position="480"/>
    </location>
</feature>
<gene>
    <name evidence="2" type="ORF">IZO911_LOCUS8017</name>
</gene>
<protein>
    <submittedName>
        <fullName evidence="2">Uncharacterized protein</fullName>
    </submittedName>
</protein>
<sequence>MRETEQMKLLYETLNKAALANSHQFYQYGNPDIPRLEPRRSNPLDRYQLPEEQWQIPSSKPDPSDYHKSIVQDVYNQTYHEEREQNGNKQHNSDVHRTISNEDESSAQYLQVDPRCYVRQNSNNSLSTQRRSETPRLEKGYTINIDTRPSPTASLSPYRQSSFDVTSAYYSPNNQPSTPTCMLSTQQDIFFTPRGSSLSVVGNPSTNTPPGSQHLSPPPPVINKKNSPIEKKDITVQMNPSTQTSKILSSISQRERSTSINNSSVDKQSRSFDAANLLRPVIHRADAAINRRAKSYECAEDYHPSSPVAPPPIIIKIPDMNELVQAAKLDEYRQNSIRKNKHNHQIVINNEHKPSKDFWRQHQSCEIDDQQHLDRTSPEEFSTSIDSVGAMTNHHPHTSRKVKNDDLSNYHSRRKSSSNLLLPPPEVRRQALRRTYEKRRNCINQSNARREQQLLNNNNQNYVDDDYNTSTNQSSTLKSTDFSSLVNNLNSKSENSSFDRSLETDFDMQSDTSSRGQNDQFTSIESSGNEYAQPDINRRLLTRPPSEQQQQQQQIPHKHDSGFKSLESQNNTISLDWMSADGGETVIYMGDSLQQRTVDFNDDPSEQQISNNHRFNSNNRETTSTLHLSTQSNPNKIQHRSLSTNIPVDDHHTTSESTDLFLSPSFHRTASKKRREFRKEKSNLTSSVVLPHIITTTDDHDDNTKLKVRQMDFRRSKSDEVEILESFGKSFKLQSNNSTHLSSSNDGSLKSTSSNTTVHARPIFQKSPSVNVNSSSEAFRTKRGSMSFDNPSPMVNTSQANTKKSSTIGIKPRLKFSMVRDTTTSSLGSNSSSLLNDFSIDEKTNRIINEYLMQDDNKTTHTANDFDNESHHEIEENILNEPIINNNNSIQKQARAAFIKQRPHSFIQTNTRPHVPLRYPSLHLPDSVEQDEDRNDSRSYPPTFIQQSVKIVSSNNGLANGSPSIIVTGYDSSS</sequence>
<feature type="compositionally biased region" description="Polar residues" evidence="1">
    <location>
        <begin position="787"/>
        <end position="806"/>
    </location>
</feature>
<proteinExistence type="predicted"/>
<feature type="compositionally biased region" description="Polar residues" evidence="1">
    <location>
        <begin position="766"/>
        <end position="778"/>
    </location>
</feature>
<feature type="compositionally biased region" description="Polar residues" evidence="1">
    <location>
        <begin position="119"/>
        <end position="129"/>
    </location>
</feature>
<feature type="compositionally biased region" description="Polar residues" evidence="1">
    <location>
        <begin position="507"/>
        <end position="530"/>
    </location>
</feature>
<feature type="region of interest" description="Disordered" evidence="1">
    <location>
        <begin position="734"/>
        <end position="806"/>
    </location>
</feature>
<feature type="region of interest" description="Disordered" evidence="1">
    <location>
        <begin position="917"/>
        <end position="941"/>
    </location>
</feature>
<dbReference type="EMBL" id="CAJNOE010000053">
    <property type="protein sequence ID" value="CAF0821375.1"/>
    <property type="molecule type" value="Genomic_DNA"/>
</dbReference>
<feature type="compositionally biased region" description="Polar residues" evidence="1">
    <location>
        <begin position="734"/>
        <end position="758"/>
    </location>
</feature>
<reference evidence="2" key="1">
    <citation type="submission" date="2021-02" db="EMBL/GenBank/DDBJ databases">
        <authorList>
            <person name="Nowell W R."/>
        </authorList>
    </citation>
    <scope>NUCLEOTIDE SEQUENCE</scope>
</reference>
<feature type="region of interest" description="Disordered" evidence="1">
    <location>
        <begin position="118"/>
        <end position="159"/>
    </location>
</feature>